<comment type="caution">
    <text evidence="1">The sequence shown here is derived from an EMBL/GenBank/DDBJ whole genome shotgun (WGS) entry which is preliminary data.</text>
</comment>
<sequence>MSELEILSKILKPNILPKADCWVGSANSNEKKGLKIISSIYKYKGKKIFKTRPTSHLQSMNVESELKKRQFVSTYEQEYAGISKNIKETSIFDYKKLEDMPFSVVLNSVAIMFIQNWLDLKDDPYYQDLVLQCLRSIHAVINSSTGLISESHKHYQWNDPSKNYSVHRIDQKASGILGVRSASANKPWQRPNRIEKVEKEIKSNMLTKEDLMKQKQALIKGSGVIGKWVVAPTHPQVSSYQDTYVTHFNKYQKVQPPDFQTSISIGVLCPDIPRTNTIK</sequence>
<protein>
    <submittedName>
        <fullName evidence="1">Uncharacterized protein</fullName>
    </submittedName>
</protein>
<evidence type="ECO:0000313" key="2">
    <source>
        <dbReference type="Proteomes" id="UP000187209"/>
    </source>
</evidence>
<proteinExistence type="predicted"/>
<evidence type="ECO:0000313" key="1">
    <source>
        <dbReference type="EMBL" id="OMJ91946.1"/>
    </source>
</evidence>
<accession>A0A1R2CSF6</accession>
<dbReference type="EMBL" id="MPUH01000071">
    <property type="protein sequence ID" value="OMJ91946.1"/>
    <property type="molecule type" value="Genomic_DNA"/>
</dbReference>
<dbReference type="AlphaFoldDB" id="A0A1R2CSF6"/>
<gene>
    <name evidence="1" type="ORF">SteCoe_5375</name>
</gene>
<organism evidence="1 2">
    <name type="scientific">Stentor coeruleus</name>
    <dbReference type="NCBI Taxonomy" id="5963"/>
    <lineage>
        <taxon>Eukaryota</taxon>
        <taxon>Sar</taxon>
        <taxon>Alveolata</taxon>
        <taxon>Ciliophora</taxon>
        <taxon>Postciliodesmatophora</taxon>
        <taxon>Heterotrichea</taxon>
        <taxon>Heterotrichida</taxon>
        <taxon>Stentoridae</taxon>
        <taxon>Stentor</taxon>
    </lineage>
</organism>
<reference evidence="1 2" key="1">
    <citation type="submission" date="2016-11" db="EMBL/GenBank/DDBJ databases">
        <title>The macronuclear genome of Stentor coeruleus: a giant cell with tiny introns.</title>
        <authorList>
            <person name="Slabodnick M."/>
            <person name="Ruby J.G."/>
            <person name="Reiff S.B."/>
            <person name="Swart E.C."/>
            <person name="Gosai S."/>
            <person name="Prabakaran S."/>
            <person name="Witkowska E."/>
            <person name="Larue G.E."/>
            <person name="Fisher S."/>
            <person name="Freeman R.M."/>
            <person name="Gunawardena J."/>
            <person name="Chu W."/>
            <person name="Stover N.A."/>
            <person name="Gregory B.D."/>
            <person name="Nowacki M."/>
            <person name="Derisi J."/>
            <person name="Roy S.W."/>
            <person name="Marshall W.F."/>
            <person name="Sood P."/>
        </authorList>
    </citation>
    <scope>NUCLEOTIDE SEQUENCE [LARGE SCALE GENOMIC DNA]</scope>
    <source>
        <strain evidence="1">WM001</strain>
    </source>
</reference>
<name>A0A1R2CSF6_9CILI</name>
<dbReference type="OrthoDB" id="305484at2759"/>
<keyword evidence="2" id="KW-1185">Reference proteome</keyword>
<dbReference type="Proteomes" id="UP000187209">
    <property type="component" value="Unassembled WGS sequence"/>
</dbReference>